<reference evidence="5 6" key="1">
    <citation type="journal article" date="2016" name="Mol. Biol. Evol.">
        <title>Comparative Genomics of Early-Diverging Mushroom-Forming Fungi Provides Insights into the Origins of Lignocellulose Decay Capabilities.</title>
        <authorList>
            <person name="Nagy L.G."/>
            <person name="Riley R."/>
            <person name="Tritt A."/>
            <person name="Adam C."/>
            <person name="Daum C."/>
            <person name="Floudas D."/>
            <person name="Sun H."/>
            <person name="Yadav J.S."/>
            <person name="Pangilinan J."/>
            <person name="Larsson K.H."/>
            <person name="Matsuura K."/>
            <person name="Barry K."/>
            <person name="Labutti K."/>
            <person name="Kuo R."/>
            <person name="Ohm R.A."/>
            <person name="Bhattacharya S.S."/>
            <person name="Shirouzu T."/>
            <person name="Yoshinaga Y."/>
            <person name="Martin F.M."/>
            <person name="Grigoriev I.V."/>
            <person name="Hibbett D.S."/>
        </authorList>
    </citation>
    <scope>NUCLEOTIDE SEQUENCE [LARGE SCALE GENOMIC DNA]</scope>
    <source>
        <strain evidence="5 6">CBS 109695</strain>
    </source>
</reference>
<comment type="similarity">
    <text evidence="1">Belongs to the peptidase C48 family.</text>
</comment>
<keyword evidence="2" id="KW-0645">Protease</keyword>
<accession>A0A167VI06</accession>
<protein>
    <recommendedName>
        <fullName evidence="4">Ubiquitin-like protease family profile domain-containing protein</fullName>
    </recommendedName>
</protein>
<dbReference type="PROSITE" id="PS50600">
    <property type="entry name" value="ULP_PROTEASE"/>
    <property type="match status" value="1"/>
</dbReference>
<dbReference type="Gene3D" id="3.40.395.10">
    <property type="entry name" value="Adenoviral Proteinase, Chain A"/>
    <property type="match status" value="1"/>
</dbReference>
<keyword evidence="6" id="KW-1185">Reference proteome</keyword>
<dbReference type="InterPro" id="IPR003653">
    <property type="entry name" value="Peptidase_C48_C"/>
</dbReference>
<dbReference type="Proteomes" id="UP000076532">
    <property type="component" value="Unassembled WGS sequence"/>
</dbReference>
<feature type="domain" description="Ubiquitin-like protease family profile" evidence="4">
    <location>
        <begin position="246"/>
        <end position="1129"/>
    </location>
</feature>
<sequence>MASVIDNVYGVPGISTIFSCNFRSSWYPALSSQPVDLSSCLDVAGINPQPIGYKLQVSSPSNAAEKAISDLNMASQPIPSVHRVSVKNVRDIDECLHHGETIPLGGPLLEQVDKTWPSSGGDISGQFRVCHAYIENVRGIDECSHHGETIPLGGPLLERVDETRLSGGGDISATAVVAATLLDFHHGHVAPAHQVSPKPSTIWSTANHWLLDLASLAGDARTISLVQTCQSQITCIPANLPLPGFTSLTPQSLALLLDYAWVDDEIIDTGAEYIMAELGEHSRAHITSCLFTSYLHSMHSQSATYNPSKTRSLDTRIHNGELDLLCFPLHVHGNHWTLLNFNIVECTFTYTDSRDPLARAPQYNVAVLRWWLETPTRRRVYSSVGEFFGAINSPIFRAWNGSFALPGLMVLARSFKQAPLVQSMNKESGNSGSPLAMDCENMFQEAVTPPNTLHSHPDSQVDSVMPNSISPLLGKHRTSITVSQPMKRHAKRSDDSDEVSFVLVSNEERLSPKKTISWDHQKRLKIVSMHHNFSPSAARLHNFCDKVLQDDHHAKFDHNNLCRRSSTVGGGAHSRTSLAAYLFSGRTWKDLLFPERQVVLCQEESEFIWRNNQSYNTFSLPGPELGKIYLKYRGVRDLVEADDGSSPWLRFAKGAIEGVYKGQETFLGLVKAVLKKNECWAAGKAPKNVQYPTAFAQLCDTLATISPHMYHTFRSNFTGPALRTLRHIRSQAPNFAPGIVAVNIDAAAKVLEDLQYHGPVTLSYDDTELEKALSVYEHSKGFLQVVGGVNVPIQVNMDDDLDKIFGDPNIIKALKHTSKVPSIVLAAVARSGKENAATLFEYHTTISQLLHACNITPLSASSDGTVTEHSLSKHIIDSHENLWRHRICGPTPDTNIDLIIPLCCCHGRVINVCQDSKHGAKTAHNQLLTGAQLLSLGHFTALYTYLRDIAVATLGPLFRRDVGNVDKQDDRAASRTLSSATIGFIGQFFPQRRGLSVYLFVLGELVDAWQNCAIKACEHVFGILRKLKKDFTLLDFLQFMPKLCVFILGEFGNLSEQEKANETAAGYHHTYFHCDDIDVKALMEWPTDGQLEDILGLAHEDVEELLSALAELSWRRWWGLRCSARRDKQ</sequence>
<dbReference type="STRING" id="436010.A0A167VI06"/>
<evidence type="ECO:0000256" key="1">
    <source>
        <dbReference type="ARBA" id="ARBA00005234"/>
    </source>
</evidence>
<evidence type="ECO:0000259" key="4">
    <source>
        <dbReference type="PROSITE" id="PS50600"/>
    </source>
</evidence>
<dbReference type="GO" id="GO:0008234">
    <property type="term" value="F:cysteine-type peptidase activity"/>
    <property type="evidence" value="ECO:0007669"/>
    <property type="project" value="InterPro"/>
</dbReference>
<dbReference type="InterPro" id="IPR038765">
    <property type="entry name" value="Papain-like_cys_pep_sf"/>
</dbReference>
<dbReference type="AlphaFoldDB" id="A0A167VI06"/>
<dbReference type="OrthoDB" id="73076at2759"/>
<dbReference type="EMBL" id="KV417868">
    <property type="protein sequence ID" value="KZP05037.1"/>
    <property type="molecule type" value="Genomic_DNA"/>
</dbReference>
<dbReference type="GO" id="GO:0006508">
    <property type="term" value="P:proteolysis"/>
    <property type="evidence" value="ECO:0007669"/>
    <property type="project" value="UniProtKB-KW"/>
</dbReference>
<evidence type="ECO:0000313" key="6">
    <source>
        <dbReference type="Proteomes" id="UP000076532"/>
    </source>
</evidence>
<evidence type="ECO:0000313" key="5">
    <source>
        <dbReference type="EMBL" id="KZP05037.1"/>
    </source>
</evidence>
<name>A0A167VI06_9AGAM</name>
<proteinExistence type="inferred from homology"/>
<dbReference type="SUPFAM" id="SSF54001">
    <property type="entry name" value="Cysteine proteinases"/>
    <property type="match status" value="1"/>
</dbReference>
<evidence type="ECO:0000256" key="3">
    <source>
        <dbReference type="ARBA" id="ARBA00022801"/>
    </source>
</evidence>
<evidence type="ECO:0000256" key="2">
    <source>
        <dbReference type="ARBA" id="ARBA00022670"/>
    </source>
</evidence>
<organism evidence="5 6">
    <name type="scientific">Athelia psychrophila</name>
    <dbReference type="NCBI Taxonomy" id="1759441"/>
    <lineage>
        <taxon>Eukaryota</taxon>
        <taxon>Fungi</taxon>
        <taxon>Dikarya</taxon>
        <taxon>Basidiomycota</taxon>
        <taxon>Agaricomycotina</taxon>
        <taxon>Agaricomycetes</taxon>
        <taxon>Agaricomycetidae</taxon>
        <taxon>Atheliales</taxon>
        <taxon>Atheliaceae</taxon>
        <taxon>Athelia</taxon>
    </lineage>
</organism>
<keyword evidence="3" id="KW-0378">Hydrolase</keyword>
<dbReference type="GO" id="GO:0019783">
    <property type="term" value="F:ubiquitin-like protein peptidase activity"/>
    <property type="evidence" value="ECO:0007669"/>
    <property type="project" value="UniProtKB-ARBA"/>
</dbReference>
<gene>
    <name evidence="5" type="ORF">FIBSPDRAFT_903813</name>
</gene>